<evidence type="ECO:0000313" key="1">
    <source>
        <dbReference type="EMBL" id="KJA19679.1"/>
    </source>
</evidence>
<feature type="non-terminal residue" evidence="1">
    <location>
        <position position="1"/>
    </location>
</feature>
<organism evidence="1 2">
    <name type="scientific">Hypholoma sublateritium (strain FD-334 SS-4)</name>
    <dbReference type="NCBI Taxonomy" id="945553"/>
    <lineage>
        <taxon>Eukaryota</taxon>
        <taxon>Fungi</taxon>
        <taxon>Dikarya</taxon>
        <taxon>Basidiomycota</taxon>
        <taxon>Agaricomycotina</taxon>
        <taxon>Agaricomycetes</taxon>
        <taxon>Agaricomycetidae</taxon>
        <taxon>Agaricales</taxon>
        <taxon>Agaricineae</taxon>
        <taxon>Strophariaceae</taxon>
        <taxon>Hypholoma</taxon>
    </lineage>
</organism>
<dbReference type="STRING" id="945553.A0A0D2NLG4"/>
<dbReference type="AlphaFoldDB" id="A0A0D2NLG4"/>
<dbReference type="Pfam" id="PF18758">
    <property type="entry name" value="KDZ"/>
    <property type="match status" value="1"/>
</dbReference>
<gene>
    <name evidence="1" type="ORF">HYPSUDRAFT_143435</name>
</gene>
<dbReference type="EMBL" id="KN817575">
    <property type="protein sequence ID" value="KJA19679.1"/>
    <property type="molecule type" value="Genomic_DNA"/>
</dbReference>
<name>A0A0D2NLG4_HYPSF</name>
<sequence length="132" mass="14895">LATYVDGLGLEDLEGCECFFSKSNALAGSTRYASVFHRHQSISEFCKHVDAFETYQNLSTFLYNNYKQALAILDTRPTVLVALENVGARDGTVIEGWLKEEETYLWGLTKEPPHESLEMEYYGRLVALATSE</sequence>
<protein>
    <submittedName>
        <fullName evidence="1">Uncharacterized protein</fullName>
    </submittedName>
</protein>
<proteinExistence type="predicted"/>
<keyword evidence="2" id="KW-1185">Reference proteome</keyword>
<evidence type="ECO:0000313" key="2">
    <source>
        <dbReference type="Proteomes" id="UP000054270"/>
    </source>
</evidence>
<dbReference type="OrthoDB" id="3246730at2759"/>
<reference evidence="2" key="1">
    <citation type="submission" date="2014-04" db="EMBL/GenBank/DDBJ databases">
        <title>Evolutionary Origins and Diversification of the Mycorrhizal Mutualists.</title>
        <authorList>
            <consortium name="DOE Joint Genome Institute"/>
            <consortium name="Mycorrhizal Genomics Consortium"/>
            <person name="Kohler A."/>
            <person name="Kuo A."/>
            <person name="Nagy L.G."/>
            <person name="Floudas D."/>
            <person name="Copeland A."/>
            <person name="Barry K.W."/>
            <person name="Cichocki N."/>
            <person name="Veneault-Fourrey C."/>
            <person name="LaButti K."/>
            <person name="Lindquist E.A."/>
            <person name="Lipzen A."/>
            <person name="Lundell T."/>
            <person name="Morin E."/>
            <person name="Murat C."/>
            <person name="Riley R."/>
            <person name="Ohm R."/>
            <person name="Sun H."/>
            <person name="Tunlid A."/>
            <person name="Henrissat B."/>
            <person name="Grigoriev I.V."/>
            <person name="Hibbett D.S."/>
            <person name="Martin F."/>
        </authorList>
    </citation>
    <scope>NUCLEOTIDE SEQUENCE [LARGE SCALE GENOMIC DNA]</scope>
    <source>
        <strain evidence="2">FD-334 SS-4</strain>
    </source>
</reference>
<dbReference type="OMA" id="ITESKVW"/>
<accession>A0A0D2NLG4</accession>
<dbReference type="InterPro" id="IPR040521">
    <property type="entry name" value="KDZ"/>
</dbReference>
<dbReference type="Proteomes" id="UP000054270">
    <property type="component" value="Unassembled WGS sequence"/>
</dbReference>